<evidence type="ECO:0000313" key="5">
    <source>
        <dbReference type="Proteomes" id="UP001235939"/>
    </source>
</evidence>
<reference evidence="4 5" key="1">
    <citation type="submission" date="2022-01" db="EMBL/GenBank/DDBJ databases">
        <title>A chromosomal length assembly of Cordylochernes scorpioides.</title>
        <authorList>
            <person name="Zeh D."/>
            <person name="Zeh J."/>
        </authorList>
    </citation>
    <scope>NUCLEOTIDE SEQUENCE [LARGE SCALE GENOMIC DNA]</scope>
    <source>
        <strain evidence="4">IN4F17</strain>
        <tissue evidence="4">Whole Body</tissue>
    </source>
</reference>
<dbReference type="InterPro" id="IPR051368">
    <property type="entry name" value="SerProtInhib-TIL_Domain"/>
</dbReference>
<dbReference type="PANTHER" id="PTHR23259">
    <property type="entry name" value="RIDDLE"/>
    <property type="match status" value="1"/>
</dbReference>
<evidence type="ECO:0000313" key="4">
    <source>
        <dbReference type="EMBL" id="UYV78779.1"/>
    </source>
</evidence>
<keyword evidence="2" id="KW-1015">Disulfide bond</keyword>
<dbReference type="Gene3D" id="2.10.25.10">
    <property type="entry name" value="Laminin"/>
    <property type="match status" value="1"/>
</dbReference>
<dbReference type="InterPro" id="IPR036084">
    <property type="entry name" value="Ser_inhib-like_sf"/>
</dbReference>
<protein>
    <recommendedName>
        <fullName evidence="3">TIL domain-containing protein</fullName>
    </recommendedName>
</protein>
<gene>
    <name evidence="4" type="ORF">LAZ67_16002718</name>
</gene>
<dbReference type="InterPro" id="IPR002919">
    <property type="entry name" value="TIL_dom"/>
</dbReference>
<evidence type="ECO:0000256" key="2">
    <source>
        <dbReference type="ARBA" id="ARBA00023157"/>
    </source>
</evidence>
<keyword evidence="1" id="KW-0646">Protease inhibitor</keyword>
<feature type="domain" description="TIL" evidence="3">
    <location>
        <begin position="36"/>
        <end position="91"/>
    </location>
</feature>
<dbReference type="PANTHER" id="PTHR23259:SF70">
    <property type="entry name" value="ACCESSORY GLAND PROTEIN ACP62F-RELATED"/>
    <property type="match status" value="1"/>
</dbReference>
<evidence type="ECO:0000256" key="1">
    <source>
        <dbReference type="ARBA" id="ARBA00022690"/>
    </source>
</evidence>
<dbReference type="Pfam" id="PF01826">
    <property type="entry name" value="TIL"/>
    <property type="match status" value="1"/>
</dbReference>
<name>A0ABY6LC71_9ARAC</name>
<dbReference type="Proteomes" id="UP001235939">
    <property type="component" value="Chromosome 16"/>
</dbReference>
<sequence length="93" mass="10465">MAVSDKKPNTFVRVNMVYLLFYCPQMLNVSEQQCEGPNEHYSTCGTVCQANCTNYEEPVPCILLCSFGCFCNDGYVRESDNSSPCIKIEDCPQ</sequence>
<dbReference type="CDD" id="cd19941">
    <property type="entry name" value="TIL"/>
    <property type="match status" value="1"/>
</dbReference>
<keyword evidence="5" id="KW-1185">Reference proteome</keyword>
<dbReference type="EMBL" id="CP092878">
    <property type="protein sequence ID" value="UYV78779.1"/>
    <property type="molecule type" value="Genomic_DNA"/>
</dbReference>
<evidence type="ECO:0000259" key="3">
    <source>
        <dbReference type="Pfam" id="PF01826"/>
    </source>
</evidence>
<dbReference type="SUPFAM" id="SSF57567">
    <property type="entry name" value="Serine protease inhibitors"/>
    <property type="match status" value="1"/>
</dbReference>
<accession>A0ABY6LC71</accession>
<proteinExistence type="predicted"/>
<organism evidence="4 5">
    <name type="scientific">Cordylochernes scorpioides</name>
    <dbReference type="NCBI Taxonomy" id="51811"/>
    <lineage>
        <taxon>Eukaryota</taxon>
        <taxon>Metazoa</taxon>
        <taxon>Ecdysozoa</taxon>
        <taxon>Arthropoda</taxon>
        <taxon>Chelicerata</taxon>
        <taxon>Arachnida</taxon>
        <taxon>Pseudoscorpiones</taxon>
        <taxon>Cheliferoidea</taxon>
        <taxon>Chernetidae</taxon>
        <taxon>Cordylochernes</taxon>
    </lineage>
</organism>